<evidence type="ECO:0000256" key="6">
    <source>
        <dbReference type="ARBA" id="ARBA00038076"/>
    </source>
</evidence>
<feature type="domain" description="ABC3 transporter permease C-terminal" evidence="8">
    <location>
        <begin position="262"/>
        <end position="382"/>
    </location>
</feature>
<dbReference type="Pfam" id="PF02687">
    <property type="entry name" value="FtsX"/>
    <property type="match status" value="2"/>
</dbReference>
<keyword evidence="3 7" id="KW-0812">Transmembrane</keyword>
<feature type="transmembrane region" description="Helical" evidence="7">
    <location>
        <begin position="488"/>
        <end position="507"/>
    </location>
</feature>
<feature type="transmembrane region" description="Helical" evidence="7">
    <location>
        <begin position="812"/>
        <end position="835"/>
    </location>
</feature>
<dbReference type="InterPro" id="IPR025857">
    <property type="entry name" value="MacB_PCD"/>
</dbReference>
<evidence type="ECO:0000313" key="10">
    <source>
        <dbReference type="EMBL" id="MDR7330198.1"/>
    </source>
</evidence>
<organism evidence="10 11">
    <name type="scientific">Corynebacterium guangdongense</name>
    <dbReference type="NCBI Taxonomy" id="1783348"/>
    <lineage>
        <taxon>Bacteria</taxon>
        <taxon>Bacillati</taxon>
        <taxon>Actinomycetota</taxon>
        <taxon>Actinomycetes</taxon>
        <taxon>Mycobacteriales</taxon>
        <taxon>Corynebacteriaceae</taxon>
        <taxon>Corynebacterium</taxon>
    </lineage>
</organism>
<dbReference type="InterPro" id="IPR003838">
    <property type="entry name" value="ABC3_permease_C"/>
</dbReference>
<evidence type="ECO:0000256" key="7">
    <source>
        <dbReference type="SAM" id="Phobius"/>
    </source>
</evidence>
<comment type="similarity">
    <text evidence="6">Belongs to the ABC-4 integral membrane protein family.</text>
</comment>
<evidence type="ECO:0000256" key="3">
    <source>
        <dbReference type="ARBA" id="ARBA00022692"/>
    </source>
</evidence>
<evidence type="ECO:0000259" key="9">
    <source>
        <dbReference type="Pfam" id="PF12704"/>
    </source>
</evidence>
<feature type="domain" description="ABC3 transporter permease C-terminal" evidence="8">
    <location>
        <begin position="728"/>
        <end position="845"/>
    </location>
</feature>
<dbReference type="PANTHER" id="PTHR30572">
    <property type="entry name" value="MEMBRANE COMPONENT OF TRANSPORTER-RELATED"/>
    <property type="match status" value="1"/>
</dbReference>
<evidence type="ECO:0000256" key="1">
    <source>
        <dbReference type="ARBA" id="ARBA00004651"/>
    </source>
</evidence>
<feature type="transmembrane region" description="Helical" evidence="7">
    <location>
        <begin position="771"/>
        <end position="800"/>
    </location>
</feature>
<feature type="transmembrane region" description="Helical" evidence="7">
    <location>
        <begin position="353"/>
        <end position="373"/>
    </location>
</feature>
<comment type="caution">
    <text evidence="10">The sequence shown here is derived from an EMBL/GenBank/DDBJ whole genome shotgun (WGS) entry which is preliminary data.</text>
</comment>
<keyword evidence="2" id="KW-1003">Cell membrane</keyword>
<feature type="transmembrane region" description="Helical" evidence="7">
    <location>
        <begin position="398"/>
        <end position="422"/>
    </location>
</feature>
<evidence type="ECO:0000256" key="4">
    <source>
        <dbReference type="ARBA" id="ARBA00022989"/>
    </source>
</evidence>
<evidence type="ECO:0000313" key="11">
    <source>
        <dbReference type="Proteomes" id="UP001180840"/>
    </source>
</evidence>
<gene>
    <name evidence="10" type="ORF">J2S39_001874</name>
</gene>
<dbReference type="EMBL" id="JAVDXZ010000001">
    <property type="protein sequence ID" value="MDR7330198.1"/>
    <property type="molecule type" value="Genomic_DNA"/>
</dbReference>
<feature type="domain" description="MacB-like periplasmic core" evidence="9">
    <location>
        <begin position="487"/>
        <end position="693"/>
    </location>
</feature>
<sequence length="851" mass="88062">MRTVSLRNIAAHKLRLALTVLAVVLGTAFISGAFMFTNSLSNSFDAAVNNAYQDVDAVAQPAEGSAGITPEQRQALADDPAVTKVNLTEKTTVVLARGTAESPEPIQTGSGSADLGVWYAPEDVVGNPRELVEGSAPVNGEEVAVNAQAAEQFGISVGEELTVVDPAARFQVTVTGLYERDLDQGTAINLLMPESDFLDRYHADNPTVGELLIDGEGEAQSVVDDLAAAHPDLTFETGQQLADEVSKTIQDALSFVNYFLVAFGLVALLVGTFLIANTFSMIVAQRTKEFALLRALGASRRQITNSVVLEAAVVGFLGSAIGILVGVGLVAAIKAIMAAQGAALPGSGLGLSPMAVVVPLIIGTVVTVISAWAPARRAGQVEPVEAMRSSESATPQPLTVRTILGLVLLLAGVIAGLVGAYMDDWGTADRAWAVGGGAIGVIVGFFLAGPALSLPIVPTFGRLIGLPFGSIGKLASTNSRRNPRRTSATAFALALGIALVTVIGMLGQTMKNSIDDLVETGVSAEFVLMPPQRGGFPIPAEVPQTALDVEGVGTVLTYSSVPVAVDGLYTYDYGPGQGASDVISGDPADMVVLDMIEGTSDLGDDGVIASQAFAEEHGWNVGDTYELSAPGLSPATTEVEIVGIYDENAIFANDVISRSAVDKLGLPAAVSSVAMVGVNGDGTVDQEQLRQNLTEAMNQYIVVQVLSAGEMAGVAGDAVTQMLNILYALLALAIIIAILGIVNTLTLSVIERRQELGMLRAVGSQRRQIRTMIILESVQIAVFGAVAGIAMGLFLGWAFLKALAGTGLESVAIPWSLLGIVLAGSLVVGVLAAIFPANRAAKTPPLDAIAD</sequence>
<dbReference type="Pfam" id="PF12704">
    <property type="entry name" value="MacB_PCD"/>
    <property type="match status" value="2"/>
</dbReference>
<reference evidence="10" key="1">
    <citation type="submission" date="2023-07" db="EMBL/GenBank/DDBJ databases">
        <title>Sequencing the genomes of 1000 actinobacteria strains.</title>
        <authorList>
            <person name="Klenk H.-P."/>
        </authorList>
    </citation>
    <scope>NUCLEOTIDE SEQUENCE</scope>
    <source>
        <strain evidence="10">DSM 107476</strain>
    </source>
</reference>
<name>A0ABU2A263_9CORY</name>
<keyword evidence="5 7" id="KW-0472">Membrane</keyword>
<feature type="transmembrane region" description="Helical" evidence="7">
    <location>
        <begin position="725"/>
        <end position="750"/>
    </location>
</feature>
<keyword evidence="4 7" id="KW-1133">Transmembrane helix</keyword>
<protein>
    <submittedName>
        <fullName evidence="10">ABC transport system permease protein</fullName>
    </submittedName>
</protein>
<feature type="domain" description="MacB-like periplasmic core" evidence="9">
    <location>
        <begin position="17"/>
        <end position="201"/>
    </location>
</feature>
<comment type="subcellular location">
    <subcellularLocation>
        <location evidence="1">Cell membrane</location>
        <topology evidence="1">Multi-pass membrane protein</topology>
    </subcellularLocation>
</comment>
<evidence type="ECO:0000259" key="8">
    <source>
        <dbReference type="Pfam" id="PF02687"/>
    </source>
</evidence>
<dbReference type="Proteomes" id="UP001180840">
    <property type="component" value="Unassembled WGS sequence"/>
</dbReference>
<proteinExistence type="inferred from homology"/>
<dbReference type="PANTHER" id="PTHR30572:SF4">
    <property type="entry name" value="ABC TRANSPORTER PERMEASE YTRF"/>
    <property type="match status" value="1"/>
</dbReference>
<feature type="transmembrane region" description="Helical" evidence="7">
    <location>
        <begin position="307"/>
        <end position="333"/>
    </location>
</feature>
<feature type="transmembrane region" description="Helical" evidence="7">
    <location>
        <begin position="434"/>
        <end position="457"/>
    </location>
</feature>
<keyword evidence="11" id="KW-1185">Reference proteome</keyword>
<dbReference type="RefSeq" id="WP_290195675.1">
    <property type="nucleotide sequence ID" value="NZ_CP047654.1"/>
</dbReference>
<dbReference type="InterPro" id="IPR050250">
    <property type="entry name" value="Macrolide_Exporter_MacB"/>
</dbReference>
<evidence type="ECO:0000256" key="5">
    <source>
        <dbReference type="ARBA" id="ARBA00023136"/>
    </source>
</evidence>
<accession>A0ABU2A263</accession>
<evidence type="ECO:0000256" key="2">
    <source>
        <dbReference type="ARBA" id="ARBA00022475"/>
    </source>
</evidence>
<feature type="transmembrane region" description="Helical" evidence="7">
    <location>
        <begin position="258"/>
        <end position="284"/>
    </location>
</feature>